<accession>A0A354M463</accession>
<dbReference type="GeneID" id="92929340"/>
<sequence>MKNRLIIFLLSLFLFIPSIKAEDKDFKIPNLKEIHKNIRNYNSHLYYPYLIKRFLNNDTTFTLKELRHLYLGYSFQEGYNPYRVNKHPEEIMKLYSQPTHTAAECDTIIDYAIRLLDNFPFDLRQMHLLAYAYKTKGDKEKAQIWTTKMRQLLEAIRSTGDGKSPETAWYVINSTHEYDIINSIGYKADKYVFVEPNYDFIEVSENPDKTEGFYFNVSRMLKEYERKYKEN</sequence>
<dbReference type="Pfam" id="PF16266">
    <property type="entry name" value="DUF4919"/>
    <property type="match status" value="1"/>
</dbReference>
<comment type="caution">
    <text evidence="1">The sequence shown here is derived from an EMBL/GenBank/DDBJ whole genome shotgun (WGS) entry which is preliminary data.</text>
</comment>
<protein>
    <submittedName>
        <fullName evidence="1">DUF4919 domain-containing protein</fullName>
    </submittedName>
</protein>
<dbReference type="RefSeq" id="WP_009319062.1">
    <property type="nucleotide sequence ID" value="NZ_AP028032.1"/>
</dbReference>
<name>A0A354M463_9BACT</name>
<organism evidence="1 2">
    <name type="scientific">Coprobacter fastidiosus</name>
    <dbReference type="NCBI Taxonomy" id="1099853"/>
    <lineage>
        <taxon>Bacteria</taxon>
        <taxon>Pseudomonadati</taxon>
        <taxon>Bacteroidota</taxon>
        <taxon>Bacteroidia</taxon>
        <taxon>Bacteroidales</taxon>
        <taxon>Barnesiellaceae</taxon>
        <taxon>Coprobacter</taxon>
    </lineage>
</organism>
<evidence type="ECO:0000313" key="1">
    <source>
        <dbReference type="EMBL" id="HBJ09302.1"/>
    </source>
</evidence>
<dbReference type="Proteomes" id="UP000262954">
    <property type="component" value="Unassembled WGS sequence"/>
</dbReference>
<dbReference type="EMBL" id="DNWC01000130">
    <property type="protein sequence ID" value="HBJ09302.1"/>
    <property type="molecule type" value="Genomic_DNA"/>
</dbReference>
<gene>
    <name evidence="1" type="ORF">DDY73_09895</name>
</gene>
<dbReference type="AlphaFoldDB" id="A0A354M463"/>
<dbReference type="InterPro" id="IPR032578">
    <property type="entry name" value="DUF4919"/>
</dbReference>
<reference evidence="1 2" key="1">
    <citation type="journal article" date="2018" name="Nat. Biotechnol.">
        <title>A standardized bacterial taxonomy based on genome phylogeny substantially revises the tree of life.</title>
        <authorList>
            <person name="Parks D.H."/>
            <person name="Chuvochina M."/>
            <person name="Waite D.W."/>
            <person name="Rinke C."/>
            <person name="Skarshewski A."/>
            <person name="Chaumeil P.A."/>
            <person name="Hugenholtz P."/>
        </authorList>
    </citation>
    <scope>NUCLEOTIDE SEQUENCE [LARGE SCALE GENOMIC DNA]</scope>
    <source>
        <strain evidence="1">UBA11482</strain>
    </source>
</reference>
<evidence type="ECO:0000313" key="2">
    <source>
        <dbReference type="Proteomes" id="UP000262954"/>
    </source>
</evidence>
<proteinExistence type="predicted"/>